<reference evidence="4 5" key="1">
    <citation type="submission" date="2015-03" db="EMBL/GenBank/DDBJ databases">
        <title>Genome sequence of Pseudoalteromonas aurantia.</title>
        <authorList>
            <person name="Xie B.-B."/>
            <person name="Rong J.-C."/>
            <person name="Qin Q.-L."/>
            <person name="Zhang Y.-Z."/>
        </authorList>
    </citation>
    <scope>NUCLEOTIDE SEQUENCE [LARGE SCALE GENOMIC DNA]</scope>
    <source>
        <strain evidence="4 5">208</strain>
    </source>
</reference>
<dbReference type="PANTHER" id="PTHR44196:SF1">
    <property type="entry name" value="DEHYDROGENASE_REDUCTASE SDR FAMILY MEMBER 7B"/>
    <property type="match status" value="1"/>
</dbReference>
<dbReference type="PRINTS" id="PR00080">
    <property type="entry name" value="SDRFAMILY"/>
</dbReference>
<evidence type="ECO:0000256" key="3">
    <source>
        <dbReference type="RuleBase" id="RU000363"/>
    </source>
</evidence>
<dbReference type="PRINTS" id="PR00081">
    <property type="entry name" value="GDHRDH"/>
</dbReference>
<dbReference type="Gene3D" id="3.40.50.720">
    <property type="entry name" value="NAD(P)-binding Rossmann-like Domain"/>
    <property type="match status" value="1"/>
</dbReference>
<evidence type="ECO:0000313" key="5">
    <source>
        <dbReference type="Proteomes" id="UP000615755"/>
    </source>
</evidence>
<gene>
    <name evidence="4" type="ORF">PAUR_b0634</name>
</gene>
<accession>A0ABR9EHV3</accession>
<organism evidence="4 5">
    <name type="scientific">Pseudoalteromonas aurantia 208</name>
    <dbReference type="NCBI Taxonomy" id="1314867"/>
    <lineage>
        <taxon>Bacteria</taxon>
        <taxon>Pseudomonadati</taxon>
        <taxon>Pseudomonadota</taxon>
        <taxon>Gammaproteobacteria</taxon>
        <taxon>Alteromonadales</taxon>
        <taxon>Pseudoalteromonadaceae</taxon>
        <taxon>Pseudoalteromonas</taxon>
    </lineage>
</organism>
<evidence type="ECO:0000256" key="1">
    <source>
        <dbReference type="ARBA" id="ARBA00006484"/>
    </source>
</evidence>
<dbReference type="EMBL" id="AQGV01000015">
    <property type="protein sequence ID" value="MBE0370570.1"/>
    <property type="molecule type" value="Genomic_DNA"/>
</dbReference>
<protein>
    <recommendedName>
        <fullName evidence="6">Short chain dehydrogenase</fullName>
    </recommendedName>
</protein>
<comment type="similarity">
    <text evidence="1 3">Belongs to the short-chain dehydrogenases/reductases (SDR) family.</text>
</comment>
<dbReference type="PROSITE" id="PS00061">
    <property type="entry name" value="ADH_SHORT"/>
    <property type="match status" value="1"/>
</dbReference>
<dbReference type="InterPro" id="IPR002347">
    <property type="entry name" value="SDR_fam"/>
</dbReference>
<dbReference type="CDD" id="cd05233">
    <property type="entry name" value="SDR_c"/>
    <property type="match status" value="1"/>
</dbReference>
<dbReference type="Proteomes" id="UP000615755">
    <property type="component" value="Unassembled WGS sequence"/>
</dbReference>
<evidence type="ECO:0000256" key="2">
    <source>
        <dbReference type="ARBA" id="ARBA00023002"/>
    </source>
</evidence>
<dbReference type="Pfam" id="PF00106">
    <property type="entry name" value="adh_short"/>
    <property type="match status" value="1"/>
</dbReference>
<dbReference type="RefSeq" id="WP_192509651.1">
    <property type="nucleotide sequence ID" value="NZ_AQGV01000015.1"/>
</dbReference>
<keyword evidence="2" id="KW-0560">Oxidoreductase</keyword>
<name>A0ABR9EHV3_9GAMM</name>
<dbReference type="PANTHER" id="PTHR44196">
    <property type="entry name" value="DEHYDROGENASE/REDUCTASE SDR FAMILY MEMBER 7B"/>
    <property type="match status" value="1"/>
</dbReference>
<sequence length="267" mass="29308">MKNQNLAVITGAAGGIGAAIAKQLSIAGWRCLLLGRNEQKLIKLCHTLEGEHRYLVADLQEDESCEIVSKLVKDLGGIKLLVNNAGVNQMAPFSSNTQVDIRQQLQVNLFAPIQLTHQLLDQLLSNQGTVVNIGSAYGYIGYPYQSVYCASKFGLRGFSEALSREYEGRLAVKYLAPRATDTAINNTQVRALNKSMGNRMDSTEAVAGEFMGLLESRKRRLVLGYPEKLFSRLNGLLPEVIDAVLCKQLRTIKSFVGSANEQKESSQ</sequence>
<dbReference type="InterPro" id="IPR020904">
    <property type="entry name" value="Sc_DH/Rdtase_CS"/>
</dbReference>
<evidence type="ECO:0000313" key="4">
    <source>
        <dbReference type="EMBL" id="MBE0370570.1"/>
    </source>
</evidence>
<comment type="caution">
    <text evidence="4">The sequence shown here is derived from an EMBL/GenBank/DDBJ whole genome shotgun (WGS) entry which is preliminary data.</text>
</comment>
<keyword evidence="5" id="KW-1185">Reference proteome</keyword>
<dbReference type="SUPFAM" id="SSF51735">
    <property type="entry name" value="NAD(P)-binding Rossmann-fold domains"/>
    <property type="match status" value="1"/>
</dbReference>
<evidence type="ECO:0008006" key="6">
    <source>
        <dbReference type="Google" id="ProtNLM"/>
    </source>
</evidence>
<dbReference type="NCBIfam" id="NF006565">
    <property type="entry name" value="PRK09072.1"/>
    <property type="match status" value="1"/>
</dbReference>
<proteinExistence type="inferred from homology"/>
<dbReference type="InterPro" id="IPR036291">
    <property type="entry name" value="NAD(P)-bd_dom_sf"/>
</dbReference>